<proteinExistence type="predicted"/>
<name>A0AB39XKR2_9BRAD</name>
<dbReference type="AlphaFoldDB" id="A0AB39XKR2"/>
<organism evidence="1">
    <name type="scientific">Bradyrhizobium sp. LLZ17</name>
    <dbReference type="NCBI Taxonomy" id="3239388"/>
    <lineage>
        <taxon>Bacteria</taxon>
        <taxon>Pseudomonadati</taxon>
        <taxon>Pseudomonadota</taxon>
        <taxon>Alphaproteobacteria</taxon>
        <taxon>Hyphomicrobiales</taxon>
        <taxon>Nitrobacteraceae</taxon>
        <taxon>Bradyrhizobium</taxon>
    </lineage>
</organism>
<evidence type="ECO:0000313" key="1">
    <source>
        <dbReference type="EMBL" id="XDV57714.1"/>
    </source>
</evidence>
<protein>
    <submittedName>
        <fullName evidence="1">Uncharacterized protein</fullName>
    </submittedName>
</protein>
<dbReference type="EMBL" id="CP165734">
    <property type="protein sequence ID" value="XDV57714.1"/>
    <property type="molecule type" value="Genomic_DNA"/>
</dbReference>
<reference evidence="1" key="1">
    <citation type="submission" date="2024-08" db="EMBL/GenBank/DDBJ databases">
        <authorList>
            <person name="Chaddad Z."/>
            <person name="Lamrabet M."/>
            <person name="Bouhnik O."/>
            <person name="Alami S."/>
            <person name="Wipf D."/>
            <person name="Courty P.E."/>
            <person name="Missbah El Idrissi M."/>
        </authorList>
    </citation>
    <scope>NUCLEOTIDE SEQUENCE</scope>
    <source>
        <strain evidence="1">LLZ17</strain>
    </source>
</reference>
<gene>
    <name evidence="1" type="ORF">AB8Z38_35305</name>
</gene>
<sequence>MTSKTFVSLFSIAPRRRLIASTIVYGLSLAVRFTSATGEEVEIPTQSLQRINSGMTFMANDDAQLPYVNWGGPNAAEPILFRRRWPLRAASMQSCASP</sequence>
<dbReference type="RefSeq" id="WP_369722140.1">
    <property type="nucleotide sequence ID" value="NZ_CP165734.1"/>
</dbReference>
<accession>A0AB39XKR2</accession>